<dbReference type="InterPro" id="IPR057240">
    <property type="entry name" value="ParB_dimer_C"/>
</dbReference>
<dbReference type="CDD" id="cd16393">
    <property type="entry name" value="SPO0J_N"/>
    <property type="match status" value="1"/>
</dbReference>
<dbReference type="InterPro" id="IPR003115">
    <property type="entry name" value="ParB_N"/>
</dbReference>
<proteinExistence type="inferred from homology"/>
<dbReference type="SUPFAM" id="SSF109709">
    <property type="entry name" value="KorB DNA-binding domain-like"/>
    <property type="match status" value="1"/>
</dbReference>
<dbReference type="Pfam" id="PF17762">
    <property type="entry name" value="HTH_ParB"/>
    <property type="match status" value="1"/>
</dbReference>
<dbReference type="GO" id="GO:0003677">
    <property type="term" value="F:DNA binding"/>
    <property type="evidence" value="ECO:0007669"/>
    <property type="project" value="UniProtKB-KW"/>
</dbReference>
<dbReference type="InterPro" id="IPR041468">
    <property type="entry name" value="HTH_ParB/Spo0J"/>
</dbReference>
<dbReference type="InterPro" id="IPR050336">
    <property type="entry name" value="Chromosome_partition/occlusion"/>
</dbReference>
<dbReference type="PANTHER" id="PTHR33375:SF1">
    <property type="entry name" value="CHROMOSOME-PARTITIONING PROTEIN PARB-RELATED"/>
    <property type="match status" value="1"/>
</dbReference>
<dbReference type="AlphaFoldDB" id="A0A1F5X3U6"/>
<dbReference type="FunFam" id="1.10.10.2830:FF:000001">
    <property type="entry name" value="Chromosome partitioning protein ParB"/>
    <property type="match status" value="1"/>
</dbReference>
<accession>A0A1F5X3U6</accession>
<dbReference type="Gene3D" id="1.10.10.2830">
    <property type="match status" value="1"/>
</dbReference>
<comment type="similarity">
    <text evidence="1">Belongs to the ParB family.</text>
</comment>
<evidence type="ECO:0000256" key="3">
    <source>
        <dbReference type="ARBA" id="ARBA00023125"/>
    </source>
</evidence>
<dbReference type="GO" id="GO:0007059">
    <property type="term" value="P:chromosome segregation"/>
    <property type="evidence" value="ECO:0007669"/>
    <property type="project" value="UniProtKB-KW"/>
</dbReference>
<dbReference type="Proteomes" id="UP000178684">
    <property type="component" value="Unassembled WGS sequence"/>
</dbReference>
<sequence length="308" mass="34986">MTDFPEPKRSSSIFFIELDRIKPNPFQPRKEFDEHRLAELAESIRQYGILQPLVVIRKEVETPGGGVATEYELIAGERRLRASKLAGIREVPAVIREEPVEKIKLELALVENVQREDLTPMDRAIAFDRLNKEFGLMHKEIGMRIGKSREYVANSIRLLGLPEEAKTALREGRITESHARYLLTLQEHPQQQKILLDDIVLKGLNVRDVERMTKEIIAKEENTKSNAFDPETKNMEEALSRALGARVYISKSGAGGRVSLEFFTPEELSSFVERFAESQKLAQEEPIPTETAAPVELASFQEGEEFTI</sequence>
<dbReference type="NCBIfam" id="TIGR00180">
    <property type="entry name" value="parB_part"/>
    <property type="match status" value="1"/>
</dbReference>
<dbReference type="SUPFAM" id="SSF110849">
    <property type="entry name" value="ParB/Sulfiredoxin"/>
    <property type="match status" value="1"/>
</dbReference>
<dbReference type="FunFam" id="3.90.1530.30:FF:000001">
    <property type="entry name" value="Chromosome partitioning protein ParB"/>
    <property type="match status" value="1"/>
</dbReference>
<keyword evidence="2" id="KW-0159">Chromosome partition</keyword>
<evidence type="ECO:0000259" key="4">
    <source>
        <dbReference type="SMART" id="SM00470"/>
    </source>
</evidence>
<evidence type="ECO:0000313" key="5">
    <source>
        <dbReference type="EMBL" id="OGF82550.1"/>
    </source>
</evidence>
<feature type="domain" description="ParB-like N-terminal" evidence="4">
    <location>
        <begin position="14"/>
        <end position="113"/>
    </location>
</feature>
<dbReference type="PANTHER" id="PTHR33375">
    <property type="entry name" value="CHROMOSOME-PARTITIONING PROTEIN PARB-RELATED"/>
    <property type="match status" value="1"/>
</dbReference>
<dbReference type="SMART" id="SM00470">
    <property type="entry name" value="ParB"/>
    <property type="match status" value="1"/>
</dbReference>
<gene>
    <name evidence="5" type="ORF">A3B18_01095</name>
</gene>
<evidence type="ECO:0000256" key="2">
    <source>
        <dbReference type="ARBA" id="ARBA00022829"/>
    </source>
</evidence>
<dbReference type="GO" id="GO:0005694">
    <property type="term" value="C:chromosome"/>
    <property type="evidence" value="ECO:0007669"/>
    <property type="project" value="TreeGrafter"/>
</dbReference>
<name>A0A1F5X3U6_9BACT</name>
<dbReference type="InterPro" id="IPR036086">
    <property type="entry name" value="ParB/Sulfiredoxin_sf"/>
</dbReference>
<evidence type="ECO:0000256" key="1">
    <source>
        <dbReference type="ARBA" id="ARBA00006295"/>
    </source>
</evidence>
<protein>
    <recommendedName>
        <fullName evidence="4">ParB-like N-terminal domain-containing protein</fullName>
    </recommendedName>
</protein>
<dbReference type="InterPro" id="IPR004437">
    <property type="entry name" value="ParB/RepB/Spo0J"/>
</dbReference>
<dbReference type="Pfam" id="PF23552">
    <property type="entry name" value="ParB_C"/>
    <property type="match status" value="1"/>
</dbReference>
<dbReference type="EMBL" id="MFIE01000017">
    <property type="protein sequence ID" value="OGF82550.1"/>
    <property type="molecule type" value="Genomic_DNA"/>
</dbReference>
<dbReference type="Gene3D" id="3.90.1530.30">
    <property type="match status" value="1"/>
</dbReference>
<dbReference type="GO" id="GO:0045881">
    <property type="term" value="P:positive regulation of sporulation resulting in formation of a cellular spore"/>
    <property type="evidence" value="ECO:0007669"/>
    <property type="project" value="TreeGrafter"/>
</dbReference>
<dbReference type="Pfam" id="PF02195">
    <property type="entry name" value="ParB_N"/>
    <property type="match status" value="1"/>
</dbReference>
<organism evidence="5 6">
    <name type="scientific">Candidatus Giovannonibacteria bacterium RIFCSPLOWO2_01_FULL_46_13</name>
    <dbReference type="NCBI Taxonomy" id="1798352"/>
    <lineage>
        <taxon>Bacteria</taxon>
        <taxon>Candidatus Giovannoniibacteriota</taxon>
    </lineage>
</organism>
<keyword evidence="3" id="KW-0238">DNA-binding</keyword>
<evidence type="ECO:0000313" key="6">
    <source>
        <dbReference type="Proteomes" id="UP000178684"/>
    </source>
</evidence>
<comment type="caution">
    <text evidence="5">The sequence shown here is derived from an EMBL/GenBank/DDBJ whole genome shotgun (WGS) entry which is preliminary data.</text>
</comment>
<reference evidence="5 6" key="1">
    <citation type="journal article" date="2016" name="Nat. Commun.">
        <title>Thousands of microbial genomes shed light on interconnected biogeochemical processes in an aquifer system.</title>
        <authorList>
            <person name="Anantharaman K."/>
            <person name="Brown C.T."/>
            <person name="Hug L.A."/>
            <person name="Sharon I."/>
            <person name="Castelle C.J."/>
            <person name="Probst A.J."/>
            <person name="Thomas B.C."/>
            <person name="Singh A."/>
            <person name="Wilkins M.J."/>
            <person name="Karaoz U."/>
            <person name="Brodie E.L."/>
            <person name="Williams K.H."/>
            <person name="Hubbard S.S."/>
            <person name="Banfield J.F."/>
        </authorList>
    </citation>
    <scope>NUCLEOTIDE SEQUENCE [LARGE SCALE GENOMIC DNA]</scope>
</reference>